<evidence type="ECO:0000256" key="1">
    <source>
        <dbReference type="ARBA" id="ARBA00004498"/>
    </source>
</evidence>
<feature type="domain" description="EGF-like" evidence="13">
    <location>
        <begin position="453"/>
        <end position="489"/>
    </location>
</feature>
<feature type="domain" description="EGF-like" evidence="13">
    <location>
        <begin position="2511"/>
        <end position="2551"/>
    </location>
</feature>
<dbReference type="InterPro" id="IPR018097">
    <property type="entry name" value="EGF_Ca-bd_CS"/>
</dbReference>
<keyword evidence="9" id="KW-0325">Glycoprotein</keyword>
<feature type="domain" description="TB" evidence="14">
    <location>
        <begin position="2405"/>
        <end position="2457"/>
    </location>
</feature>
<sequence>MCILLGYRNTLLSVFILVSVVLLTNAARGRQRTHRSFLQRDQPRGPNVCGSRFRRVCCSGWLRPRGSRHCNIQLNLKTNDVQRPDMQNSSSSHMLISYRQRSSKCSGGCNGGRCMKPNLCFCPNRQISRTCSSRDKSTVKCTQGCENGGRCTGAERCSCPYGFSGNRCEQDYRTGPCFTQISNNMCRGQLTGVVCTKILCCSTIGIAWGQPCEQCPAQRHPCRRGYIPNPQTNSCQDVNECEAIPGLCVGGNCVNTQGSYRCGCKEGQIQNPVTQVCEDINECRLNPGICRVGTCTNTEGSYFCTCPPGFETSPDRSRCTSIRRGFCYRSVVGSNCRNRIQEQTSLKDCCCTIGKGWGQGQVCQPCPLKGQDIDMEEVNPNVLRLGCISLINVNWKDAWERLCRSTEPLTEFVDECSIFDKLCQNGRCIDTPDSFRCECNPGFKSNAAGNCIDIDECLLPGTCNNGRCVNTPGSFTCRCPDGFTLDKSGLFCSDMDECKKDGMCPNGICINMDGSYKCQCKPGYRQSSNRQICYDLNECTENGRLCVNGECRNTEGSYYCECNPGYKLSPDGAFCSDYDECRTTGMCTNGMCINMDGSFKCICKVGFTLAPGGEVCIDINECIVNRDSCVNGQCINNQGSFRCDCADGFTLGPDGRTCLDTKRDFCFPEIRSGRCVNPVEATVTKSVCCCSMVRPGVAWGLACDRCPSMNDPDYKLLCPNGNGMDHDGKDINECIMFPGICENGNCENVKGDYRCICNNGYEITRGGKKCRDINECERDRSICDGGKCRNTPGSYRCICPPGLIFDSTSRMCVDVNECRENPCIKGQCINVAGSFKCKCLTPGTILDPTGRICLDNKRGACWRTIKNGVCEDNIESMLLKGECCGSIGKAWGSPCVPCPTQSELACPRGYANRLGLNCVDINECELFPGICEGGGTCVNLEGSFKCTCDFGLTLDPTGLRCVDMRRDRCYQDYNRGFCVRPLMGAYLRSDCCCSIGGAWGDPCEPCPTRQTDAYEKLCSMIPGREGTIPGVEINECMMFPGLCMNGRCRDTIGSFQCTCDSGFALDDMGTNCTDIDECRISLTGVCANGQCENTLGGFRCICDPGYEGVMMDTMCMDINECDQDSTLCRGGACVNTPGSYRCDCPDGHQLSEDGLSCTDVDECGTDSSICSNGHCVNFMGGYQCICSQGFVPNELKTTCIDADECRDRNGGCADRCINTPGSFNCACENGYTLMIDGRTCIEWSPVRSCPVPSRIPDRRIIRNISVVERDTGVIYLVASGYPIVTGFVFFHSVDIDECKDRDTCKGGKCINQPGTYRCSCDGGLTMSIDQQQCLDIDECFLNRNLCLSGYCQNTHGSFICKCENGFGVDGKDNNAGCTDIDECVTGESACDENSRCINTKGSYKCDCLPGFTGDGYTCRDINECVRDNGGCNRDATCVNGPGSFRCVCDDGFNGDGFECRDVDECSVDPNLCENGQCMNFPGLFRCECDMGFAPTEDERACVDINECDMFHNLCVNGRCENVFGMFRCICNQGYQLDFTGGNCTDIDECLNPDNCQYGTCINRRGSYVCQCSANYELNPTGTGCVDKRRGTCYMTAPFSTRGRLGVCRDEIASNVARATCCCSVGRGWGDVPGFCEDCPRNGTSEYNSLCPGGPGFRPNTLTLVLEDINECEEIDDLCKGGDCQNMFGSYICVCPPGYHLDGTMHKCVDIDECQVDAALCGRGTCINREGNYTCICPEGYMPMDGGRDCMDMRKEGCFMEYLNTTRRPYRTICENQISSNLTKRQCCCTVGAAWGNRCEICPRERSLQYKVLCESGAPDIKGDVNECELIPNLCENGRCINTIGSFRCECYRGFNYNANLHICEDENECRRSLPPCMGNSVCTNTPGSYQCSCPDGYKLTSDRRRCQDINECEELPGVCANGNCLNLIGSFSCICRDGFRLSPKRDSCIDVNECTSRPGMCRNGTCKNKMGDYVCLCDPGFERTSRGDCVDIDECRTMLGICLNGRCANKIGSFTCMCQEGYVLSNDGLNCRDIDECSTRRGICRHGTCQNSEGSFFCTCFDGYKLDRSRDRCIGNVPPPNVDECRVIPGLCFNGRCQNTAGSFRCMCPAGFVLTTDGRECRDMRKGNCYRRFENGRCLEPRPVNTTRDQCCCTKGEAWGGYNCEICPSEGDPGFRHLCPEGYGYVKIMPGEIMSDVNECLIHRGICEDGVCVNTDGSFRCECRPGYTLDITGTKCVDANECIDRNMCGNGTCTNMIGGFECDCRPGFTPGTSGKCEDVNECVTSANQCAFRCVNIPGSFKCVCPMGYKIAADNIHCEDVDECLTRTNRCKYACKNIMGSFLCVCPEGYRSVGADECQDIDECRATPGLCTNGRCRNTQGGYRCDCNRGYDLSPDGKRCFDGRSGYCYPTLLNNRCERTRTSQIATKSECCCGLAAAWGPRCERCPRMGTVGFKQLCPSGPGFTPDGKDIDECIGMPGACTNGRCFNTMGSYRCVCNPGYKADPSGKMCTDIDECALVPPKCDGNCRNTIGSFICSCEKGYSLSIDGHTCQDVDECLMNLHNCRNVKCINTVGGFDCECPEGYRRGSTGNCEDIDECFEKVDLCSPGTCRNTPGGFKCICPRGYRLDKTGQKCLDLDECVYDLDECVYDENECADEYLCGFAICINLPGSFDCECSGSGVYDFEHGSCENVNACGGSPCLFTCSASLNGFQCGCPSGFQPMGPGHCISTITPPVGGGIPTYPGGVQLPHVPAPEGKLPGGEGCYHCDKDFGDIPLSKRNRRSTEEEDDDLNMLINKHYIKQRAEKYSRTKRDTLKREHLKRHREMSGNTTRQATPIHSQNSTEGPLELIIDRKQTRPKARVLKVLPSLTALNNNVRYKIIKGNVDGLFSMHKKKGISSLHFTRRLHKSTVFNLDILCSPIISDLDIDETFVHLQSFVIHLKIRVQ</sequence>
<feature type="domain" description="EGF-like" evidence="13">
    <location>
        <begin position="1032"/>
        <end position="1073"/>
    </location>
</feature>
<dbReference type="EMBL" id="KB201802">
    <property type="protein sequence ID" value="ESO94529.1"/>
    <property type="molecule type" value="Genomic_DNA"/>
</dbReference>
<evidence type="ECO:0008006" key="17">
    <source>
        <dbReference type="Google" id="ProtNLM"/>
    </source>
</evidence>
<feature type="domain" description="EGF-like" evidence="13">
    <location>
        <begin position="1379"/>
        <end position="1419"/>
    </location>
</feature>
<feature type="domain" description="EGF-like" evidence="13">
    <location>
        <begin position="1503"/>
        <end position="1544"/>
    </location>
</feature>
<reference evidence="15 16" key="1">
    <citation type="journal article" date="2013" name="Nature">
        <title>Insights into bilaterian evolution from three spiralian genomes.</title>
        <authorList>
            <person name="Simakov O."/>
            <person name="Marletaz F."/>
            <person name="Cho S.J."/>
            <person name="Edsinger-Gonzales E."/>
            <person name="Havlak P."/>
            <person name="Hellsten U."/>
            <person name="Kuo D.H."/>
            <person name="Larsson T."/>
            <person name="Lv J."/>
            <person name="Arendt D."/>
            <person name="Savage R."/>
            <person name="Osoegawa K."/>
            <person name="de Jong P."/>
            <person name="Grimwood J."/>
            <person name="Chapman J.A."/>
            <person name="Shapiro H."/>
            <person name="Aerts A."/>
            <person name="Otillar R.P."/>
            <person name="Terry A.Y."/>
            <person name="Boore J.L."/>
            <person name="Grigoriev I.V."/>
            <person name="Lindberg D.R."/>
            <person name="Seaver E.C."/>
            <person name="Weisblat D.A."/>
            <person name="Putnam N.H."/>
            <person name="Rokhsar D.S."/>
        </authorList>
    </citation>
    <scope>NUCLEOTIDE SEQUENCE [LARGE SCALE GENOMIC DNA]</scope>
</reference>
<dbReference type="CTD" id="20248890"/>
<evidence type="ECO:0000256" key="3">
    <source>
        <dbReference type="ARBA" id="ARBA00022530"/>
    </source>
</evidence>
<dbReference type="SUPFAM" id="SSF57581">
    <property type="entry name" value="TB module/8-cys domain"/>
    <property type="match status" value="9"/>
</dbReference>
<feature type="domain" description="TB" evidence="14">
    <location>
        <begin position="2127"/>
        <end position="2179"/>
    </location>
</feature>
<keyword evidence="2" id="KW-0964">Secreted</keyword>
<dbReference type="Gene3D" id="3.90.290.10">
    <property type="entry name" value="TGF-beta binding (TB) domain"/>
    <property type="match status" value="9"/>
</dbReference>
<dbReference type="PIRSF" id="PIRSF036312">
    <property type="entry name" value="Fibrillin"/>
    <property type="match status" value="1"/>
</dbReference>
<feature type="domain" description="TB" evidence="14">
    <location>
        <begin position="1755"/>
        <end position="1813"/>
    </location>
</feature>
<feature type="domain" description="EGF-like" evidence="13">
    <location>
        <begin position="2593"/>
        <end position="2634"/>
    </location>
</feature>
<dbReference type="SMART" id="SM00179">
    <property type="entry name" value="EGF_CA"/>
    <property type="match status" value="44"/>
</dbReference>
<dbReference type="GeneID" id="20248890"/>
<evidence type="ECO:0000256" key="10">
    <source>
        <dbReference type="PROSITE-ProRule" id="PRU00076"/>
    </source>
</evidence>
<feature type="disulfide bond" evidence="10">
    <location>
        <begin position="159"/>
        <end position="168"/>
    </location>
</feature>
<feature type="domain" description="EGF-like" evidence="13">
    <location>
        <begin position="1117"/>
        <end position="1158"/>
    </location>
</feature>
<dbReference type="FunFam" id="2.10.25.10:FF:000014">
    <property type="entry name" value="Latent-transforming growth factor beta-binding protein 3"/>
    <property type="match status" value="2"/>
</dbReference>
<keyword evidence="3" id="KW-0272">Extracellular matrix</keyword>
<dbReference type="PROSITE" id="PS50026">
    <property type="entry name" value="EGF_3"/>
    <property type="match status" value="40"/>
</dbReference>
<feature type="domain" description="TB" evidence="14">
    <location>
        <begin position="967"/>
        <end position="1018"/>
    </location>
</feature>
<evidence type="ECO:0000313" key="15">
    <source>
        <dbReference type="EMBL" id="ESO94529.1"/>
    </source>
</evidence>
<keyword evidence="7" id="KW-0106">Calcium</keyword>
<dbReference type="Pfam" id="PF14670">
    <property type="entry name" value="FXa_inhibition"/>
    <property type="match status" value="1"/>
</dbReference>
<dbReference type="Proteomes" id="UP000030746">
    <property type="component" value="Unassembled WGS sequence"/>
</dbReference>
<feature type="domain" description="EGF-like" evidence="13">
    <location>
        <begin position="1461"/>
        <end position="1498"/>
    </location>
</feature>
<feature type="domain" description="EGF-like" evidence="13">
    <location>
        <begin position="2238"/>
        <end position="2277"/>
    </location>
</feature>
<dbReference type="FunFam" id="2.10.25.10:FF:000071">
    <property type="entry name" value="Fibrillin 2"/>
    <property type="match status" value="1"/>
</dbReference>
<comment type="subcellular location">
    <subcellularLocation>
        <location evidence="1">Secreted</location>
        <location evidence="1">Extracellular space</location>
        <location evidence="1">Extracellular matrix</location>
    </subcellularLocation>
</comment>
<dbReference type="KEGG" id="lgi:LOTGIDRAFT_232356"/>
<feature type="domain" description="TB" evidence="14">
    <location>
        <begin position="1590"/>
        <end position="1650"/>
    </location>
</feature>
<feature type="domain" description="EGF-like" evidence="13">
    <location>
        <begin position="535"/>
        <end position="576"/>
    </location>
</feature>
<organism evidence="15 16">
    <name type="scientific">Lottia gigantea</name>
    <name type="common">Giant owl limpet</name>
    <dbReference type="NCBI Taxonomy" id="225164"/>
    <lineage>
        <taxon>Eukaryota</taxon>
        <taxon>Metazoa</taxon>
        <taxon>Spiralia</taxon>
        <taxon>Lophotrochozoa</taxon>
        <taxon>Mollusca</taxon>
        <taxon>Gastropoda</taxon>
        <taxon>Patellogastropoda</taxon>
        <taxon>Lottioidea</taxon>
        <taxon>Lottiidae</taxon>
        <taxon>Lottia</taxon>
    </lineage>
</organism>
<dbReference type="SMART" id="SM00181">
    <property type="entry name" value="EGF"/>
    <property type="match status" value="46"/>
</dbReference>
<feature type="domain" description="EGF-like" evidence="13">
    <location>
        <begin position="494"/>
        <end position="530"/>
    </location>
</feature>
<dbReference type="PROSITE" id="PS01187">
    <property type="entry name" value="EGF_CA"/>
    <property type="match status" value="18"/>
</dbReference>
<feature type="domain" description="EGF-like" evidence="13">
    <location>
        <begin position="772"/>
        <end position="809"/>
    </location>
</feature>
<name>V4BZF3_LOTGI</name>
<feature type="domain" description="EGF-like" evidence="13">
    <location>
        <begin position="1991"/>
        <end position="2032"/>
    </location>
</feature>
<feature type="domain" description="EGF-like" evidence="13">
    <location>
        <begin position="2081"/>
        <end position="2122"/>
    </location>
</feature>
<dbReference type="GO" id="GO:0005509">
    <property type="term" value="F:calcium ion binding"/>
    <property type="evidence" value="ECO:0007669"/>
    <property type="project" value="InterPro"/>
</dbReference>
<keyword evidence="5 12" id="KW-0732">Signal</keyword>
<dbReference type="InterPro" id="IPR013032">
    <property type="entry name" value="EGF-like_CS"/>
</dbReference>
<feature type="domain" description="TB" evidence="14">
    <location>
        <begin position="859"/>
        <end position="902"/>
    </location>
</feature>
<dbReference type="InterPro" id="IPR001881">
    <property type="entry name" value="EGF-like_Ca-bd_dom"/>
</dbReference>
<feature type="domain" description="TB" evidence="14">
    <location>
        <begin position="664"/>
        <end position="718"/>
    </location>
</feature>
<feature type="domain" description="TB" evidence="14">
    <location>
        <begin position="175"/>
        <end position="218"/>
    </location>
</feature>
<dbReference type="Pfam" id="PF07645">
    <property type="entry name" value="EGF_CA"/>
    <property type="match status" value="35"/>
</dbReference>
<dbReference type="Gene3D" id="2.10.25.10">
    <property type="entry name" value="Laminin"/>
    <property type="match status" value="44"/>
</dbReference>
<feature type="domain" description="EGF-like" evidence="13">
    <location>
        <begin position="2469"/>
        <end position="2510"/>
    </location>
</feature>
<dbReference type="InterPro" id="IPR017878">
    <property type="entry name" value="TB_dom"/>
</dbReference>
<feature type="domain" description="EGF-like" evidence="13">
    <location>
        <begin position="2359"/>
        <end position="2400"/>
    </location>
</feature>
<evidence type="ECO:0000259" key="13">
    <source>
        <dbReference type="PROSITE" id="PS50026"/>
    </source>
</evidence>
<dbReference type="FunFam" id="2.10.25.10:FF:000005">
    <property type="entry name" value="Fibrillin 2"/>
    <property type="match status" value="5"/>
</dbReference>
<feature type="domain" description="EGF-like" evidence="13">
    <location>
        <begin position="1159"/>
        <end position="1200"/>
    </location>
</feature>
<dbReference type="SUPFAM" id="SSF57184">
    <property type="entry name" value="Growth factor receptor domain"/>
    <property type="match status" value="11"/>
</dbReference>
<dbReference type="InterPro" id="IPR026823">
    <property type="entry name" value="cEGF"/>
</dbReference>
<dbReference type="InterPro" id="IPR009030">
    <property type="entry name" value="Growth_fac_rcpt_cys_sf"/>
</dbReference>
<gene>
    <name evidence="15" type="ORF">LOTGIDRAFT_232356</name>
</gene>
<feature type="domain" description="EGF-like" evidence="13">
    <location>
        <begin position="1908"/>
        <end position="1949"/>
    </location>
</feature>
<dbReference type="InterPro" id="IPR024731">
    <property type="entry name" value="NELL2-like_EGF"/>
</dbReference>
<feature type="domain" description="TB" evidence="14">
    <location>
        <begin position="325"/>
        <end position="370"/>
    </location>
</feature>
<feature type="domain" description="EGF-like" evidence="13">
    <location>
        <begin position="279"/>
        <end position="320"/>
    </location>
</feature>
<keyword evidence="6" id="KW-0677">Repeat</keyword>
<dbReference type="SUPFAM" id="SSF57196">
    <property type="entry name" value="EGF/Laminin"/>
    <property type="match status" value="7"/>
</dbReference>
<feature type="domain" description="EGF-like" evidence="13">
    <location>
        <begin position="577"/>
        <end position="617"/>
    </location>
</feature>
<dbReference type="FunFam" id="2.10.25.10:FF:000096">
    <property type="entry name" value="Putative fibrillin 2"/>
    <property type="match status" value="2"/>
</dbReference>
<dbReference type="PROSITE" id="PS01186">
    <property type="entry name" value="EGF_2"/>
    <property type="match status" value="28"/>
</dbReference>
<evidence type="ECO:0000256" key="8">
    <source>
        <dbReference type="ARBA" id="ARBA00023157"/>
    </source>
</evidence>
<evidence type="ECO:0000256" key="7">
    <source>
        <dbReference type="ARBA" id="ARBA00022837"/>
    </source>
</evidence>
<feature type="region of interest" description="Disordered" evidence="11">
    <location>
        <begin position="2819"/>
        <end position="2840"/>
    </location>
</feature>
<feature type="domain" description="EGF-like" evidence="13">
    <location>
        <begin position="1823"/>
        <end position="1864"/>
    </location>
</feature>
<feature type="domain" description="EGF-like" evidence="13">
    <location>
        <begin position="920"/>
        <end position="962"/>
    </location>
</feature>
<accession>V4BZF3</accession>
<feature type="domain" description="EGF-like" evidence="13">
    <location>
        <begin position="618"/>
        <end position="659"/>
    </location>
</feature>
<dbReference type="OMA" id="DPKCHAG"/>
<feature type="domain" description="EGF-like" evidence="13">
    <location>
        <begin position="1865"/>
        <end position="1907"/>
    </location>
</feature>
<dbReference type="InterPro" id="IPR049883">
    <property type="entry name" value="NOTCH1_EGF-like"/>
</dbReference>
<feature type="domain" description="EGF-like" evidence="13">
    <location>
        <begin position="2319"/>
        <end position="2358"/>
    </location>
</feature>
<dbReference type="InterPro" id="IPR000152">
    <property type="entry name" value="EGF-type_Asp/Asn_hydroxyl_site"/>
</dbReference>
<dbReference type="FunFam" id="2.10.25.10:FF:000003">
    <property type="entry name" value="fibrillin-1 isoform X1"/>
    <property type="match status" value="15"/>
</dbReference>
<dbReference type="FunFam" id="2.10.25.10:FF:000240">
    <property type="entry name" value="Vitamin K-dependent protein S"/>
    <property type="match status" value="3"/>
</dbReference>
<feature type="domain" description="EGF-like" evidence="13">
    <location>
        <begin position="2196"/>
        <end position="2233"/>
    </location>
</feature>
<evidence type="ECO:0000256" key="12">
    <source>
        <dbReference type="SAM" id="SignalP"/>
    </source>
</evidence>
<evidence type="ECO:0000259" key="14">
    <source>
        <dbReference type="PROSITE" id="PS51364"/>
    </source>
</evidence>
<keyword evidence="8 10" id="KW-1015">Disulfide bond</keyword>
<feature type="domain" description="EGF-like" evidence="13">
    <location>
        <begin position="1074"/>
        <end position="1112"/>
    </location>
</feature>
<dbReference type="PANTHER" id="PTHR47333">
    <property type="entry name" value="VON WILLEBRAND FACTOR C AND EGF DOMAIN-CONTAINING PROTEIN"/>
    <property type="match status" value="1"/>
</dbReference>
<feature type="signal peptide" evidence="12">
    <location>
        <begin position="1"/>
        <end position="26"/>
    </location>
</feature>
<feature type="disulfide bond" evidence="10">
    <location>
        <begin position="141"/>
        <end position="151"/>
    </location>
</feature>
<evidence type="ECO:0000256" key="4">
    <source>
        <dbReference type="ARBA" id="ARBA00022536"/>
    </source>
</evidence>
<comment type="caution">
    <text evidence="10">Lacks conserved residue(s) required for the propagation of feature annotation.</text>
</comment>
<feature type="disulfide bond" evidence="10">
    <location>
        <begin position="818"/>
        <end position="828"/>
    </location>
</feature>
<evidence type="ECO:0000256" key="6">
    <source>
        <dbReference type="ARBA" id="ARBA00022737"/>
    </source>
</evidence>
<dbReference type="PROSITE" id="PS51364">
    <property type="entry name" value="TB"/>
    <property type="match status" value="9"/>
</dbReference>
<dbReference type="HOGENOM" id="CLU_000233_0_0_1"/>
<evidence type="ECO:0000256" key="2">
    <source>
        <dbReference type="ARBA" id="ARBA00022525"/>
    </source>
</evidence>
<dbReference type="CDD" id="cd00054">
    <property type="entry name" value="EGF_CA"/>
    <property type="match status" value="26"/>
</dbReference>
<dbReference type="Pfam" id="PF12662">
    <property type="entry name" value="cEGF"/>
    <property type="match status" value="2"/>
</dbReference>
<dbReference type="InterPro" id="IPR052080">
    <property type="entry name" value="vWF_C/EGF_Fibrillin"/>
</dbReference>
<dbReference type="FunFam" id="2.10.25.10:FF:000038">
    <property type="entry name" value="Fibrillin 2"/>
    <property type="match status" value="4"/>
</dbReference>
<dbReference type="InterPro" id="IPR000742">
    <property type="entry name" value="EGF"/>
</dbReference>
<feature type="domain" description="EGF-like" evidence="13">
    <location>
        <begin position="1950"/>
        <end position="1990"/>
    </location>
</feature>
<keyword evidence="4 10" id="KW-0245">EGF-like domain</keyword>
<evidence type="ECO:0000256" key="5">
    <source>
        <dbReference type="ARBA" id="ARBA00022729"/>
    </source>
</evidence>
<dbReference type="PROSITE" id="PS00022">
    <property type="entry name" value="EGF_1"/>
    <property type="match status" value="1"/>
</dbReference>
<feature type="domain" description="EGF-like" evidence="13">
    <location>
        <begin position="1545"/>
        <end position="1585"/>
    </location>
</feature>
<feature type="domain" description="EGF-like" evidence="13">
    <location>
        <begin position="814"/>
        <end position="854"/>
    </location>
</feature>
<proteinExistence type="predicted"/>
<feature type="domain" description="EGF-like" evidence="13">
    <location>
        <begin position="2552"/>
        <end position="2592"/>
    </location>
</feature>
<feature type="domain" description="EGF-like" evidence="13">
    <location>
        <begin position="1667"/>
        <end position="1708"/>
    </location>
</feature>
<dbReference type="OrthoDB" id="10045365at2759"/>
<protein>
    <recommendedName>
        <fullName evidence="17">Fibrillin-2</fullName>
    </recommendedName>
</protein>
<dbReference type="STRING" id="225164.V4BZF3"/>
<feature type="compositionally biased region" description="Polar residues" evidence="11">
    <location>
        <begin position="2826"/>
        <end position="2840"/>
    </location>
</feature>
<dbReference type="PANTHER" id="PTHR47333:SF5">
    <property type="entry name" value="FIBRILLIN-3"/>
    <property type="match status" value="1"/>
</dbReference>
<evidence type="ECO:0000256" key="9">
    <source>
        <dbReference type="ARBA" id="ARBA00023180"/>
    </source>
</evidence>
<evidence type="ECO:0000256" key="11">
    <source>
        <dbReference type="SAM" id="MobiDB-lite"/>
    </source>
</evidence>
<feature type="chain" id="PRO_5004718165" description="Fibrillin-2" evidence="12">
    <location>
        <begin position="27"/>
        <end position="2945"/>
    </location>
</feature>
<dbReference type="RefSeq" id="XP_009054809.1">
    <property type="nucleotide sequence ID" value="XM_009056561.1"/>
</dbReference>
<feature type="domain" description="EGF-like" evidence="13">
    <location>
        <begin position="2278"/>
        <end position="2318"/>
    </location>
</feature>
<keyword evidence="16" id="KW-1185">Reference proteome</keyword>
<evidence type="ECO:0000313" key="16">
    <source>
        <dbReference type="Proteomes" id="UP000030746"/>
    </source>
</evidence>
<feature type="domain" description="EGF-like" evidence="13">
    <location>
        <begin position="2033"/>
        <end position="2070"/>
    </location>
</feature>
<dbReference type="Pfam" id="PF12947">
    <property type="entry name" value="EGF_3"/>
    <property type="match status" value="1"/>
</dbReference>
<dbReference type="InterPro" id="IPR036773">
    <property type="entry name" value="TB_dom_sf"/>
</dbReference>
<dbReference type="FunFam" id="2.10.25.10:FF:000002">
    <property type="entry name" value="Latent-transforming growth factor beta-binding protein 3"/>
    <property type="match status" value="1"/>
</dbReference>
<dbReference type="PROSITE" id="PS00010">
    <property type="entry name" value="ASX_HYDROXYL"/>
    <property type="match status" value="41"/>
</dbReference>
<dbReference type="Pfam" id="PF00683">
    <property type="entry name" value="TB"/>
    <property type="match status" value="9"/>
</dbReference>
<dbReference type="FunFam" id="2.10.25.10:FF:000133">
    <property type="entry name" value="Fibrillin 3"/>
    <property type="match status" value="1"/>
</dbReference>
<feature type="domain" description="EGF-like" evidence="13">
    <location>
        <begin position="412"/>
        <end position="452"/>
    </location>
</feature>
<feature type="domain" description="EGF-like" evidence="13">
    <location>
        <begin position="1709"/>
        <end position="1750"/>
    </location>
</feature>
<feature type="domain" description="EGF-like" evidence="13">
    <location>
        <begin position="1420"/>
        <end position="1458"/>
    </location>
</feature>
<dbReference type="Pfam" id="PF12661">
    <property type="entry name" value="hEGF"/>
    <property type="match status" value="3"/>
</dbReference>
<feature type="domain" description="EGF-like" evidence="13">
    <location>
        <begin position="137"/>
        <end position="169"/>
    </location>
</feature>
<feature type="domain" description="EGF-like" evidence="13">
    <location>
        <begin position="730"/>
        <end position="767"/>
    </location>
</feature>
<feature type="domain" description="EGF-like" evidence="13">
    <location>
        <begin position="1294"/>
        <end position="1334"/>
    </location>
</feature>